<gene>
    <name evidence="5" type="ORF">J5U18_06535</name>
</gene>
<feature type="domain" description="Aromatic amino acid beta-eliminating lyase/threonine aldolase" evidence="4">
    <location>
        <begin position="29"/>
        <end position="286"/>
    </location>
</feature>
<comment type="similarity">
    <text evidence="2">Belongs to the threonine aldolase family.</text>
</comment>
<dbReference type="Gene3D" id="3.90.1150.10">
    <property type="entry name" value="Aspartate Aminotransferase, domain 1"/>
    <property type="match status" value="1"/>
</dbReference>
<dbReference type="RefSeq" id="WP_353546708.1">
    <property type="nucleotide sequence ID" value="NZ_JAGKSB010000006.1"/>
</dbReference>
<dbReference type="InterPro" id="IPR015422">
    <property type="entry name" value="PyrdxlP-dep_Trfase_small"/>
</dbReference>
<dbReference type="PANTHER" id="PTHR48097">
    <property type="entry name" value="L-THREONINE ALDOLASE-RELATED"/>
    <property type="match status" value="1"/>
</dbReference>
<comment type="caution">
    <text evidence="5">The sequence shown here is derived from an EMBL/GenBank/DDBJ whole genome shotgun (WGS) entry which is preliminary data.</text>
</comment>
<organism evidence="5 6">
    <name type="scientific">Rhinopithecimicrobium faecis</name>
    <dbReference type="NCBI Taxonomy" id="2820698"/>
    <lineage>
        <taxon>Bacteria</taxon>
        <taxon>Pseudomonadati</taxon>
        <taxon>Bacteroidota</taxon>
        <taxon>Sphingobacteriia</taxon>
        <taxon>Sphingobacteriales</taxon>
        <taxon>Sphingobacteriaceae</taxon>
        <taxon>Rhinopithecimicrobium</taxon>
    </lineage>
</organism>
<proteinExistence type="inferred from homology"/>
<reference evidence="5" key="1">
    <citation type="submission" date="2021-03" db="EMBL/GenBank/DDBJ databases">
        <authorList>
            <person name="Lu T."/>
            <person name="Wang Q."/>
            <person name="Han X."/>
        </authorList>
    </citation>
    <scope>NUCLEOTIDE SEQUENCE</scope>
    <source>
        <strain evidence="5">WQ 2009</strain>
    </source>
</reference>
<dbReference type="InterPro" id="IPR015421">
    <property type="entry name" value="PyrdxlP-dep_Trfase_major"/>
</dbReference>
<dbReference type="EMBL" id="JAGKSB010000006">
    <property type="protein sequence ID" value="MBP3943218.1"/>
    <property type="molecule type" value="Genomic_DNA"/>
</dbReference>
<keyword evidence="3" id="KW-0663">Pyridoxal phosphate</keyword>
<evidence type="ECO:0000259" key="4">
    <source>
        <dbReference type="Pfam" id="PF01212"/>
    </source>
</evidence>
<dbReference type="Proteomes" id="UP000679691">
    <property type="component" value="Unassembled WGS sequence"/>
</dbReference>
<dbReference type="Pfam" id="PF01212">
    <property type="entry name" value="Beta_elim_lyase"/>
    <property type="match status" value="1"/>
</dbReference>
<dbReference type="InterPro" id="IPR015424">
    <property type="entry name" value="PyrdxlP-dep_Trfase"/>
</dbReference>
<dbReference type="GO" id="GO:0006520">
    <property type="term" value="P:amino acid metabolic process"/>
    <property type="evidence" value="ECO:0007669"/>
    <property type="project" value="InterPro"/>
</dbReference>
<dbReference type="InterPro" id="IPR001597">
    <property type="entry name" value="ArAA_b-elim_lyase/Thr_aldolase"/>
</dbReference>
<dbReference type="Gene3D" id="3.40.640.10">
    <property type="entry name" value="Type I PLP-dependent aspartate aminotransferase-like (Major domain)"/>
    <property type="match status" value="1"/>
</dbReference>
<dbReference type="AlphaFoldDB" id="A0A8T4HCZ3"/>
<keyword evidence="5" id="KW-0808">Transferase</keyword>
<sequence length="342" mass="37543">MYSFKNDYSEGAHPKVLAHLLDTNLVQQAGYGEDAYCAEATALIQQKIGNTDSEIHYVSGGTQANLLVLSALMKPFEAVICAESGHIAVHETGAIEATGHKVLTVSAEDGKLTPALIKPVIAYHSDEHMVLPRVVYISNTTEIGTIYSKKELQELYAYCQAQGLILYLDGARLGSALTAASNELTLADLSAFTDIFYIGGTKNGALLGEAIVINNKMLITHFRFSIKQRGALLAKGRLLGTQFSALFTNDLFFEIAQHANQQAMVLARGFQEKGFKFLTEPVSNQIFPIVPNTLLSRLQEDFDFHCWQKIDQEHTCIRLVTSWATTDQAVADFLQVVADHKG</sequence>
<dbReference type="PANTHER" id="PTHR48097:SF5">
    <property type="entry name" value="LOW SPECIFICITY L-THREONINE ALDOLASE"/>
    <property type="match status" value="1"/>
</dbReference>
<dbReference type="SUPFAM" id="SSF53383">
    <property type="entry name" value="PLP-dependent transferases"/>
    <property type="match status" value="1"/>
</dbReference>
<evidence type="ECO:0000256" key="3">
    <source>
        <dbReference type="ARBA" id="ARBA00022898"/>
    </source>
</evidence>
<keyword evidence="5" id="KW-0032">Aminotransferase</keyword>
<evidence type="ECO:0000313" key="5">
    <source>
        <dbReference type="EMBL" id="MBP3943218.1"/>
    </source>
</evidence>
<keyword evidence="6" id="KW-1185">Reference proteome</keyword>
<dbReference type="GO" id="GO:0016829">
    <property type="term" value="F:lyase activity"/>
    <property type="evidence" value="ECO:0007669"/>
    <property type="project" value="InterPro"/>
</dbReference>
<dbReference type="GO" id="GO:0008483">
    <property type="term" value="F:transaminase activity"/>
    <property type="evidence" value="ECO:0007669"/>
    <property type="project" value="UniProtKB-KW"/>
</dbReference>
<evidence type="ECO:0000256" key="1">
    <source>
        <dbReference type="ARBA" id="ARBA00001933"/>
    </source>
</evidence>
<evidence type="ECO:0000313" key="6">
    <source>
        <dbReference type="Proteomes" id="UP000679691"/>
    </source>
</evidence>
<accession>A0A8T4HCZ3</accession>
<name>A0A8T4HCZ3_9SPHI</name>
<evidence type="ECO:0000256" key="2">
    <source>
        <dbReference type="ARBA" id="ARBA00006966"/>
    </source>
</evidence>
<protein>
    <submittedName>
        <fullName evidence="5">Aminotransferase class V-fold PLP-dependent enzyme</fullName>
    </submittedName>
</protein>
<comment type="cofactor">
    <cofactor evidence="1">
        <name>pyridoxal 5'-phosphate</name>
        <dbReference type="ChEBI" id="CHEBI:597326"/>
    </cofactor>
</comment>